<dbReference type="Gene3D" id="1.10.10.10">
    <property type="entry name" value="Winged helix-like DNA-binding domain superfamily/Winged helix DNA-binding domain"/>
    <property type="match status" value="1"/>
</dbReference>
<evidence type="ECO:0000256" key="3">
    <source>
        <dbReference type="ARBA" id="ARBA00023125"/>
    </source>
</evidence>
<dbReference type="Proteomes" id="UP000297729">
    <property type="component" value="Unassembled WGS sequence"/>
</dbReference>
<dbReference type="Pfam" id="PF03466">
    <property type="entry name" value="LysR_substrate"/>
    <property type="match status" value="1"/>
</dbReference>
<dbReference type="InterPro" id="IPR000847">
    <property type="entry name" value="LysR_HTH_N"/>
</dbReference>
<comment type="similarity">
    <text evidence="1">Belongs to the LysR transcriptional regulatory family.</text>
</comment>
<dbReference type="PRINTS" id="PR00039">
    <property type="entry name" value="HTHLYSR"/>
</dbReference>
<dbReference type="Pfam" id="PF00126">
    <property type="entry name" value="HTH_1"/>
    <property type="match status" value="1"/>
</dbReference>
<protein>
    <submittedName>
        <fullName evidence="6">LysR family transcriptional regulator</fullName>
    </submittedName>
</protein>
<name>A0A4Y9SER9_9BURK</name>
<dbReference type="InterPro" id="IPR036388">
    <property type="entry name" value="WH-like_DNA-bd_sf"/>
</dbReference>
<keyword evidence="7" id="KW-1185">Reference proteome</keyword>
<sequence length="316" mass="34160">MLTELSSYLDAFIAAADEGSFSAAARRLGITPAAVSKSVGQLEARLGVRLFQRSTRSLALTTDGERLYAQVRLPWGEIGDALTDLRQGAGKPAGTLKVSLAYAVGREYFLPLMDEFVRRYPDVVPDLHFDNRQVDLIAEGFDAAIGGGIELTDALIARELAPVSIVLAASPAYLKAYPAPGTPQELARHRGLLRRSLSSGRLIPWTLKNSAGQEVVASVRPVMVLDDPEAIARAAAGGMGIGMLPLPHALPLLDGGALVRVLPDWHADTRPLSIYYSSRKLVPAKVRVFVDYIVEQFRTSGLAARFHIQPKGDIQR</sequence>
<dbReference type="InterPro" id="IPR058163">
    <property type="entry name" value="LysR-type_TF_proteobact-type"/>
</dbReference>
<dbReference type="GO" id="GO:0043565">
    <property type="term" value="F:sequence-specific DNA binding"/>
    <property type="evidence" value="ECO:0007669"/>
    <property type="project" value="TreeGrafter"/>
</dbReference>
<evidence type="ECO:0000256" key="4">
    <source>
        <dbReference type="ARBA" id="ARBA00023163"/>
    </source>
</evidence>
<reference evidence="6 7" key="1">
    <citation type="submission" date="2019-03" db="EMBL/GenBank/DDBJ databases">
        <title>Draft Genome Sequence of Duganella callidus sp. nov., a Novel Duganella Species Isolated from Cultivated Soil.</title>
        <authorList>
            <person name="Raths R."/>
            <person name="Peta V."/>
            <person name="Bucking H."/>
        </authorList>
    </citation>
    <scope>NUCLEOTIDE SEQUENCE [LARGE SCALE GENOMIC DNA]</scope>
    <source>
        <strain evidence="6 7">DN04</strain>
    </source>
</reference>
<dbReference type="GO" id="GO:0003700">
    <property type="term" value="F:DNA-binding transcription factor activity"/>
    <property type="evidence" value="ECO:0007669"/>
    <property type="project" value="InterPro"/>
</dbReference>
<comment type="caution">
    <text evidence="6">The sequence shown here is derived from an EMBL/GenBank/DDBJ whole genome shotgun (WGS) entry which is preliminary data.</text>
</comment>
<accession>A0A4Y9SER9</accession>
<dbReference type="EMBL" id="SPVG01000167">
    <property type="protein sequence ID" value="TFW19520.1"/>
    <property type="molecule type" value="Genomic_DNA"/>
</dbReference>
<evidence type="ECO:0000256" key="2">
    <source>
        <dbReference type="ARBA" id="ARBA00023015"/>
    </source>
</evidence>
<dbReference type="PANTHER" id="PTHR30537">
    <property type="entry name" value="HTH-TYPE TRANSCRIPTIONAL REGULATOR"/>
    <property type="match status" value="1"/>
</dbReference>
<organism evidence="6 7">
    <name type="scientific">Duganella callida</name>
    <dbReference type="NCBI Taxonomy" id="2561932"/>
    <lineage>
        <taxon>Bacteria</taxon>
        <taxon>Pseudomonadati</taxon>
        <taxon>Pseudomonadota</taxon>
        <taxon>Betaproteobacteria</taxon>
        <taxon>Burkholderiales</taxon>
        <taxon>Oxalobacteraceae</taxon>
        <taxon>Telluria group</taxon>
        <taxon>Duganella</taxon>
    </lineage>
</organism>
<dbReference type="PANTHER" id="PTHR30537:SF72">
    <property type="entry name" value="LYSR FAMILY TRANSCRIPTIONAL REGULATOR"/>
    <property type="match status" value="1"/>
</dbReference>
<dbReference type="OrthoDB" id="8678019at2"/>
<dbReference type="InterPro" id="IPR005119">
    <property type="entry name" value="LysR_subst-bd"/>
</dbReference>
<gene>
    <name evidence="6" type="ORF">E4L98_16170</name>
</gene>
<feature type="domain" description="HTH lysR-type" evidence="5">
    <location>
        <begin position="1"/>
        <end position="61"/>
    </location>
</feature>
<dbReference type="SUPFAM" id="SSF46785">
    <property type="entry name" value="Winged helix' DNA-binding domain"/>
    <property type="match status" value="1"/>
</dbReference>
<evidence type="ECO:0000256" key="1">
    <source>
        <dbReference type="ARBA" id="ARBA00009437"/>
    </source>
</evidence>
<keyword evidence="2" id="KW-0805">Transcription regulation</keyword>
<dbReference type="GO" id="GO:0006351">
    <property type="term" value="P:DNA-templated transcription"/>
    <property type="evidence" value="ECO:0007669"/>
    <property type="project" value="TreeGrafter"/>
</dbReference>
<evidence type="ECO:0000259" key="5">
    <source>
        <dbReference type="PROSITE" id="PS50931"/>
    </source>
</evidence>
<proteinExistence type="inferred from homology"/>
<dbReference type="SUPFAM" id="SSF53850">
    <property type="entry name" value="Periplasmic binding protein-like II"/>
    <property type="match status" value="1"/>
</dbReference>
<dbReference type="FunFam" id="1.10.10.10:FF:000001">
    <property type="entry name" value="LysR family transcriptional regulator"/>
    <property type="match status" value="1"/>
</dbReference>
<dbReference type="RefSeq" id="WP_135202584.1">
    <property type="nucleotide sequence ID" value="NZ_SPVG01000167.1"/>
</dbReference>
<dbReference type="AlphaFoldDB" id="A0A4Y9SER9"/>
<keyword evidence="4" id="KW-0804">Transcription</keyword>
<keyword evidence="3" id="KW-0238">DNA-binding</keyword>
<dbReference type="PROSITE" id="PS50931">
    <property type="entry name" value="HTH_LYSR"/>
    <property type="match status" value="1"/>
</dbReference>
<dbReference type="Gene3D" id="3.40.190.290">
    <property type="match status" value="1"/>
</dbReference>
<dbReference type="InterPro" id="IPR036390">
    <property type="entry name" value="WH_DNA-bd_sf"/>
</dbReference>
<evidence type="ECO:0000313" key="6">
    <source>
        <dbReference type="EMBL" id="TFW19520.1"/>
    </source>
</evidence>
<dbReference type="CDD" id="cd08422">
    <property type="entry name" value="PBP2_CrgA_like"/>
    <property type="match status" value="1"/>
</dbReference>
<evidence type="ECO:0000313" key="7">
    <source>
        <dbReference type="Proteomes" id="UP000297729"/>
    </source>
</evidence>